<organism evidence="2 3">
    <name type="scientific">Mangrovactinospora gilvigrisea</name>
    <dbReference type="NCBI Taxonomy" id="1428644"/>
    <lineage>
        <taxon>Bacteria</taxon>
        <taxon>Bacillati</taxon>
        <taxon>Actinomycetota</taxon>
        <taxon>Actinomycetes</taxon>
        <taxon>Kitasatosporales</taxon>
        <taxon>Streptomycetaceae</taxon>
        <taxon>Mangrovactinospora</taxon>
    </lineage>
</organism>
<dbReference type="AlphaFoldDB" id="A0A1J7BVF1"/>
<feature type="domain" description="ANTAR" evidence="1">
    <location>
        <begin position="198"/>
        <end position="259"/>
    </location>
</feature>
<comment type="caution">
    <text evidence="2">The sequence shown here is derived from an EMBL/GenBank/DDBJ whole genome shotgun (WGS) entry which is preliminary data.</text>
</comment>
<dbReference type="SUPFAM" id="SSF52172">
    <property type="entry name" value="CheY-like"/>
    <property type="match status" value="1"/>
</dbReference>
<sequence>MGMPDRDPELAADHLARTVLDLARPADDPSAVLQRTCHLLTRQLQTSAALGYQAGLRQQLTGPVATEPRALELARAAVAGAPGPAADCLRSGRRQPWIPLTHPIARLRWPSWAAQARAAGYAQVCALPLTGGEDVVAAVTLLRTAGRIGGRPRSAAAAKPEHAPQTRGVVPGVDEAAWRRAELIAAAAATGLLAGRRLAEAHATIVQLEGALTSRILIEQAKGVLAERHRLTTGEAFTLLRRYARDRRIALRDLALQILDPQGPPRAHAIAPEP</sequence>
<gene>
    <name evidence="2" type="ORF">BIV57_10840</name>
</gene>
<dbReference type="SMART" id="SM01012">
    <property type="entry name" value="ANTAR"/>
    <property type="match status" value="1"/>
</dbReference>
<dbReference type="EMBL" id="MLCF01000052">
    <property type="protein sequence ID" value="OIV37457.1"/>
    <property type="molecule type" value="Genomic_DNA"/>
</dbReference>
<reference evidence="2 3" key="1">
    <citation type="submission" date="2016-10" db="EMBL/GenBank/DDBJ databases">
        <title>Genome sequence of Streptomyces gilvigriseus MUSC 26.</title>
        <authorList>
            <person name="Lee L.-H."/>
            <person name="Ser H.-L."/>
        </authorList>
    </citation>
    <scope>NUCLEOTIDE SEQUENCE [LARGE SCALE GENOMIC DNA]</scope>
    <source>
        <strain evidence="2 3">MUSC 26</strain>
    </source>
</reference>
<dbReference type="InterPro" id="IPR036388">
    <property type="entry name" value="WH-like_DNA-bd_sf"/>
</dbReference>
<name>A0A1J7BVF1_9ACTN</name>
<dbReference type="OrthoDB" id="3683444at2"/>
<protein>
    <recommendedName>
        <fullName evidence="1">ANTAR domain-containing protein</fullName>
    </recommendedName>
</protein>
<proteinExistence type="predicted"/>
<dbReference type="STRING" id="1428644.BIV57_10840"/>
<dbReference type="PROSITE" id="PS50921">
    <property type="entry name" value="ANTAR"/>
    <property type="match status" value="1"/>
</dbReference>
<dbReference type="Gene3D" id="1.10.10.10">
    <property type="entry name" value="Winged helix-like DNA-binding domain superfamily/Winged helix DNA-binding domain"/>
    <property type="match status" value="1"/>
</dbReference>
<evidence type="ECO:0000259" key="1">
    <source>
        <dbReference type="PROSITE" id="PS50921"/>
    </source>
</evidence>
<dbReference type="Pfam" id="PF03861">
    <property type="entry name" value="ANTAR"/>
    <property type="match status" value="1"/>
</dbReference>
<dbReference type="InterPro" id="IPR011006">
    <property type="entry name" value="CheY-like_superfamily"/>
</dbReference>
<dbReference type="GO" id="GO:0003723">
    <property type="term" value="F:RNA binding"/>
    <property type="evidence" value="ECO:0007669"/>
    <property type="project" value="InterPro"/>
</dbReference>
<accession>A0A1J7BVF1</accession>
<evidence type="ECO:0000313" key="3">
    <source>
        <dbReference type="Proteomes" id="UP000243342"/>
    </source>
</evidence>
<dbReference type="Proteomes" id="UP000243342">
    <property type="component" value="Unassembled WGS sequence"/>
</dbReference>
<evidence type="ECO:0000313" key="2">
    <source>
        <dbReference type="EMBL" id="OIV37457.1"/>
    </source>
</evidence>
<dbReference type="InterPro" id="IPR005561">
    <property type="entry name" value="ANTAR"/>
</dbReference>
<keyword evidence="3" id="KW-1185">Reference proteome</keyword>
<dbReference type="RefSeq" id="WP_071656566.1">
    <property type="nucleotide sequence ID" value="NZ_MLCF01000052.1"/>
</dbReference>